<dbReference type="KEGG" id="mmg:MTBMA_c05880"/>
<evidence type="ECO:0000259" key="2">
    <source>
        <dbReference type="Pfam" id="PF13439"/>
    </source>
</evidence>
<feature type="domain" description="Glycosyl transferase family 1" evidence="1">
    <location>
        <begin position="204"/>
        <end position="362"/>
    </location>
</feature>
<dbReference type="PATRIC" id="fig|79929.8.peg.572"/>
<accession>D9PVD5</accession>
<keyword evidence="3" id="KW-0328">Glycosyltransferase</keyword>
<evidence type="ECO:0000259" key="1">
    <source>
        <dbReference type="Pfam" id="PF00534"/>
    </source>
</evidence>
<reference evidence="3 4" key="2">
    <citation type="journal article" date="2010" name="J. Bacteriol.">
        <title>Complete genome sequence of Methanothermobacter marburgensis, a methanoarchaeon model organism.</title>
        <authorList>
            <person name="Liesegang H."/>
            <person name="Kaster A.K."/>
            <person name="Wiezer A."/>
            <person name="Goenrich M."/>
            <person name="Wollherr A."/>
            <person name="Seedorf H."/>
            <person name="Gottschalk G."/>
            <person name="Thauer R.K."/>
        </authorList>
    </citation>
    <scope>NUCLEOTIDE SEQUENCE [LARGE SCALE GENOMIC DNA]</scope>
    <source>
        <strain evidence="4">ATCC BAA-927 / DSM 2133 / JCM 14651 / NBRC 100331 / OCM 82 / Marburg</strain>
    </source>
</reference>
<dbReference type="Gene3D" id="3.40.50.2000">
    <property type="entry name" value="Glycogen Phosphorylase B"/>
    <property type="match status" value="2"/>
</dbReference>
<dbReference type="PANTHER" id="PTHR12526">
    <property type="entry name" value="GLYCOSYLTRANSFERASE"/>
    <property type="match status" value="1"/>
</dbReference>
<dbReference type="CDD" id="cd03801">
    <property type="entry name" value="GT4_PimA-like"/>
    <property type="match status" value="1"/>
</dbReference>
<dbReference type="PANTHER" id="PTHR12526:SF618">
    <property type="entry name" value="GLYCOSYLTRANSFERASE, FAMILY 4"/>
    <property type="match status" value="1"/>
</dbReference>
<dbReference type="Pfam" id="PF00534">
    <property type="entry name" value="Glycos_transf_1"/>
    <property type="match status" value="1"/>
</dbReference>
<reference key="1">
    <citation type="submission" date="2009-08" db="EMBL/GenBank/DDBJ databases">
        <title>The genome sequence of Methanothermobacter marburgensis.</title>
        <authorList>
            <person name="Kaster A."/>
            <person name="Seedorf H."/>
            <person name="Goenrich M."/>
            <person name="Wiezer A."/>
            <person name="Liesegang H."/>
            <person name="Thauer R."/>
            <person name="Gottschalk G."/>
        </authorList>
    </citation>
    <scope>NUCLEOTIDE SEQUENCE</scope>
    <source>
        <strain>Marburg</strain>
    </source>
</reference>
<dbReference type="PaxDb" id="79929-MTBMA_c05880"/>
<evidence type="ECO:0000313" key="3">
    <source>
        <dbReference type="EMBL" id="ADL58183.1"/>
    </source>
</evidence>
<dbReference type="InterPro" id="IPR001296">
    <property type="entry name" value="Glyco_trans_1"/>
</dbReference>
<protein>
    <submittedName>
        <fullName evidence="3">Predicted glycosyltransferase</fullName>
        <ecNumber evidence="3">2.4.1.-</ecNumber>
    </submittedName>
</protein>
<keyword evidence="3" id="KW-0808">Transferase</keyword>
<evidence type="ECO:0000313" key="4">
    <source>
        <dbReference type="Proteomes" id="UP000000345"/>
    </source>
</evidence>
<dbReference type="CAZy" id="GT4">
    <property type="family name" value="Glycosyltransferase Family 4"/>
</dbReference>
<dbReference type="STRING" id="79929.MTBMA_c05880"/>
<proteinExistence type="predicted"/>
<keyword evidence="4" id="KW-1185">Reference proteome</keyword>
<gene>
    <name evidence="3" type="ordered locus">MTBMA_c05880</name>
</gene>
<dbReference type="EMBL" id="CP001710">
    <property type="protein sequence ID" value="ADL58183.1"/>
    <property type="molecule type" value="Genomic_DNA"/>
</dbReference>
<dbReference type="GO" id="GO:0016757">
    <property type="term" value="F:glycosyltransferase activity"/>
    <property type="evidence" value="ECO:0007669"/>
    <property type="project" value="UniProtKB-KW"/>
</dbReference>
<feature type="domain" description="Glycosyltransferase subfamily 4-like N-terminal" evidence="2">
    <location>
        <begin position="32"/>
        <end position="197"/>
    </location>
</feature>
<dbReference type="HOGENOM" id="CLU_009583_2_2_2"/>
<dbReference type="AlphaFoldDB" id="D9PVD5"/>
<dbReference type="InterPro" id="IPR028098">
    <property type="entry name" value="Glyco_trans_4-like_N"/>
</dbReference>
<dbReference type="SUPFAM" id="SSF53756">
    <property type="entry name" value="UDP-Glycosyltransferase/glycogen phosphorylase"/>
    <property type="match status" value="1"/>
</dbReference>
<dbReference type="EC" id="2.4.1.-" evidence="3"/>
<name>D9PVD5_METTM</name>
<organism evidence="3 4">
    <name type="scientific">Methanothermobacter marburgensis (strain ATCC BAA-927 / DSM 2133 / JCM 14651 / NBRC 100331 / OCM 82 / Marburg)</name>
    <name type="common">Methanobacterium thermoautotrophicum</name>
    <dbReference type="NCBI Taxonomy" id="79929"/>
    <lineage>
        <taxon>Archaea</taxon>
        <taxon>Methanobacteriati</taxon>
        <taxon>Methanobacteriota</taxon>
        <taxon>Methanomada group</taxon>
        <taxon>Methanobacteria</taxon>
        <taxon>Methanobacteriales</taxon>
        <taxon>Methanobacteriaceae</taxon>
        <taxon>Methanothermobacter</taxon>
    </lineage>
</organism>
<dbReference type="Pfam" id="PF13439">
    <property type="entry name" value="Glyco_transf_4"/>
    <property type="match status" value="1"/>
</dbReference>
<sequence>MSRSTSHNSVIDMRICIVTEYFPAGKKLDIRGGAEACAFNEALKLSEKHDVTVLTSRTPENPDGYTSGNMDVICCGPMRSYVQAGSIGERLSFMLSAYREGLKLEPDAVIGYNFITHPVAWMIAGKTNAKALARYHDVWIGEWLRNIGFSGILGEILERYTLSRRFDRMIAVSEYTARKILERYPWQRVSVVHNMVDFSPPLVEKTPSPSIACVSRLVEYKRVGDLIRAVSVLAEEFPDLKCRIIGTGPLEGELQDIAAELGVEDRVEFLGFVEKHEDVLRVIAESWVFCLPSVVEGFGIVVVEAMGCGTPFVASRIPPVMEASREMGGLFFEPCNWRDLTDKLRTLLSDNELHGRLTKEAADVFRDYSADTIGKKLEEILREVTGSI</sequence>
<dbReference type="Proteomes" id="UP000000345">
    <property type="component" value="Chromosome"/>
</dbReference>